<proteinExistence type="predicted"/>
<organism evidence="1 2">
    <name type="scientific">Ruminococcus turbiniformis</name>
    <dbReference type="NCBI Taxonomy" id="2881258"/>
    <lineage>
        <taxon>Bacteria</taxon>
        <taxon>Bacillati</taxon>
        <taxon>Bacillota</taxon>
        <taxon>Clostridia</taxon>
        <taxon>Eubacteriales</taxon>
        <taxon>Oscillospiraceae</taxon>
        <taxon>Ruminococcus</taxon>
    </lineage>
</organism>
<protein>
    <submittedName>
        <fullName evidence="1">Uncharacterized protein</fullName>
    </submittedName>
</protein>
<comment type="caution">
    <text evidence="1">The sequence shown here is derived from an EMBL/GenBank/DDBJ whole genome shotgun (WGS) entry which is preliminary data.</text>
</comment>
<gene>
    <name evidence="1" type="ORF">LKD70_03865</name>
</gene>
<sequence length="398" mass="46111">MENGYAIEFGGFVTDRKTGKKELVFVTQFSELLCRERTKETAMKSNQYANTDYDLATLQVRYRKVEEYVGSWKDNEATAFNSSATKDKPEYWYSENWTEDDIKSALTDLNIKSTEENLKVATEYVKSEDFQGQFGMLPERKKLLQENLSRYFKRKKRNDFYRLVEAEYRKRGNGLGPIQLEMIRKRADKWIKWFGLSDAESLLINNFKEFHSGYYPVPVTLVGNKEEVFINPINCNATIDYSKAVNFASVDFEGVNHLVVKRLDDGQLWIIQAGGWTYDRGLFIDMYHINKKEDPEKVAKKIGLTATEEELITKLISKEKLTESARVTCQWNCLGQFVDLDYEYDYDNETALSSSCIFAEWYEDGTPTKQSWHDALCIGQYVAELMGIPLSIDSVNND</sequence>
<accession>A0ABS8FU42</accession>
<name>A0ABS8FU42_9FIRM</name>
<evidence type="ECO:0000313" key="2">
    <source>
        <dbReference type="Proteomes" id="UP001198151"/>
    </source>
</evidence>
<evidence type="ECO:0000313" key="1">
    <source>
        <dbReference type="EMBL" id="MCC2253580.1"/>
    </source>
</evidence>
<dbReference type="EMBL" id="JAJEQX010000004">
    <property type="protein sequence ID" value="MCC2253580.1"/>
    <property type="molecule type" value="Genomic_DNA"/>
</dbReference>
<keyword evidence="2" id="KW-1185">Reference proteome</keyword>
<dbReference type="Proteomes" id="UP001198151">
    <property type="component" value="Unassembled WGS sequence"/>
</dbReference>
<reference evidence="1 2" key="1">
    <citation type="submission" date="2021-10" db="EMBL/GenBank/DDBJ databases">
        <title>Anaerobic single-cell dispensing facilitates the cultivation of human gut bacteria.</title>
        <authorList>
            <person name="Afrizal A."/>
        </authorList>
    </citation>
    <scope>NUCLEOTIDE SEQUENCE [LARGE SCALE GENOMIC DNA]</scope>
    <source>
        <strain evidence="1 2">CLA-AA-H200</strain>
    </source>
</reference>
<dbReference type="RefSeq" id="WP_227706721.1">
    <property type="nucleotide sequence ID" value="NZ_JAJEQX010000004.1"/>
</dbReference>